<evidence type="ECO:0000256" key="2">
    <source>
        <dbReference type="ARBA" id="ARBA00007951"/>
    </source>
</evidence>
<dbReference type="Pfam" id="PF01120">
    <property type="entry name" value="Alpha_L_fucos"/>
    <property type="match status" value="1"/>
</dbReference>
<dbReference type="InterPro" id="IPR000421">
    <property type="entry name" value="FA58C"/>
</dbReference>
<comment type="caution">
    <text evidence="13">The sequence shown here is derived from an EMBL/GenBank/DDBJ whole genome shotgun (WGS) entry which is preliminary data.</text>
</comment>
<dbReference type="GO" id="GO:0016139">
    <property type="term" value="P:glycoside catabolic process"/>
    <property type="evidence" value="ECO:0007669"/>
    <property type="project" value="TreeGrafter"/>
</dbReference>
<keyword evidence="5" id="KW-0964">Secreted</keyword>
<accession>A0AA38GP46</accession>
<evidence type="ECO:0000259" key="12">
    <source>
        <dbReference type="PROSITE" id="PS50022"/>
    </source>
</evidence>
<comment type="similarity">
    <text evidence="2">Belongs to the glycosyl hydrolase 29 family.</text>
</comment>
<name>A0AA38GP46_TAXCH</name>
<keyword evidence="7" id="KW-0378">Hydrolase</keyword>
<evidence type="ECO:0000256" key="5">
    <source>
        <dbReference type="ARBA" id="ARBA00022525"/>
    </source>
</evidence>
<feature type="signal peptide" evidence="11">
    <location>
        <begin position="1"/>
        <end position="29"/>
    </location>
</feature>
<dbReference type="OMA" id="YFFDSWF"/>
<evidence type="ECO:0000256" key="11">
    <source>
        <dbReference type="SAM" id="SignalP"/>
    </source>
</evidence>
<dbReference type="EC" id="3.2.1.51" evidence="3"/>
<dbReference type="InterPro" id="IPR008979">
    <property type="entry name" value="Galactose-bd-like_sf"/>
</dbReference>
<keyword evidence="9" id="KW-0326">Glycosidase</keyword>
<evidence type="ECO:0000256" key="1">
    <source>
        <dbReference type="ARBA" id="ARBA00004271"/>
    </source>
</evidence>
<proteinExistence type="inferred from homology"/>
<dbReference type="SMART" id="SM00812">
    <property type="entry name" value="Alpha_L_fucos"/>
    <property type="match status" value="1"/>
</dbReference>
<dbReference type="PROSITE" id="PS50022">
    <property type="entry name" value="FA58C_3"/>
    <property type="match status" value="1"/>
</dbReference>
<dbReference type="PANTHER" id="PTHR10030">
    <property type="entry name" value="ALPHA-L-FUCOSIDASE"/>
    <property type="match status" value="1"/>
</dbReference>
<evidence type="ECO:0000256" key="8">
    <source>
        <dbReference type="ARBA" id="ARBA00023180"/>
    </source>
</evidence>
<dbReference type="GO" id="GO:0006004">
    <property type="term" value="P:fucose metabolic process"/>
    <property type="evidence" value="ECO:0007669"/>
    <property type="project" value="TreeGrafter"/>
</dbReference>
<feature type="domain" description="F5/8 type C" evidence="12">
    <location>
        <begin position="346"/>
        <end position="443"/>
    </location>
</feature>
<evidence type="ECO:0000256" key="3">
    <source>
        <dbReference type="ARBA" id="ARBA00012662"/>
    </source>
</evidence>
<dbReference type="GO" id="GO:0005764">
    <property type="term" value="C:lysosome"/>
    <property type="evidence" value="ECO:0007669"/>
    <property type="project" value="TreeGrafter"/>
</dbReference>
<comment type="subcellular location">
    <subcellularLocation>
        <location evidence="1">Secreted</location>
        <location evidence="1">Extracellular space</location>
        <location evidence="1">Apoplast</location>
    </subcellularLocation>
</comment>
<dbReference type="FunFam" id="3.20.20.80:FF:000052">
    <property type="entry name" value="Putative alpha-L-fucosidase 1"/>
    <property type="match status" value="1"/>
</dbReference>
<dbReference type="AlphaFoldDB" id="A0AA38GP46"/>
<evidence type="ECO:0000256" key="6">
    <source>
        <dbReference type="ARBA" id="ARBA00022729"/>
    </source>
</evidence>
<keyword evidence="14" id="KW-1185">Reference proteome</keyword>
<sequence>MKPPSATKFSLPISLLLLVVLLSTSLTRATIAPPPLPVLPLPSAQQVTWQSSGMAMFFHFGMNTFTDTEWGTGHADPTLFNPVHLDPKQWVRVAREAGFRRVILTAKHHDGFCLWPSAYTNYSVKSSPWKGGEGDVVAEVAEAAREAGIGLGLYLSPWDRHEAAYGETLEYNEYYLGQLHELLTMYGPIQEVWLDGAKGKDAKSMEYYFKEWFSVIHQLQPGAVIFSGAGPDIRWVGDEGGVAGATCWSMFNSSDVTIGGDLNEQYSRQGDPNGYNWVPPECDVSIRPGWFWHSSEHPKTTNSLLEIFYKSVGRNCMLLLNVPPTNTGVLADEDVQVLNNFKDMLKSIFSINLAQNAIVTASSVRGNNCQFGASQILIDDMLTYWAPKEGQEKWYILLDLESPISFNVLCIQEAIQLGQRVSQYHLDVLEDGVWCTVMNGTTIGYKRLERFNLVSSQFLRLTIDEARADPLISYFGLYTDNTTFVYANDSSKVISSSGSTLKEKGLISLDEKVQSVSGKVSTKSVLTS</sequence>
<dbReference type="EMBL" id="JAHRHJ020000002">
    <property type="protein sequence ID" value="KAH9326111.1"/>
    <property type="molecule type" value="Genomic_DNA"/>
</dbReference>
<dbReference type="FunFam" id="2.60.120.260:FF:000093">
    <property type="entry name" value="Alpha-L-fucosidase 1"/>
    <property type="match status" value="1"/>
</dbReference>
<evidence type="ECO:0000313" key="14">
    <source>
        <dbReference type="Proteomes" id="UP000824469"/>
    </source>
</evidence>
<keyword evidence="4" id="KW-0052">Apoplast</keyword>
<dbReference type="SUPFAM" id="SSF51445">
    <property type="entry name" value="(Trans)glycosidases"/>
    <property type="match status" value="1"/>
</dbReference>
<gene>
    <name evidence="13" type="ORF">KI387_006289</name>
</gene>
<keyword evidence="6 11" id="KW-0732">Signal</keyword>
<reference evidence="13 14" key="1">
    <citation type="journal article" date="2021" name="Nat. Plants">
        <title>The Taxus genome provides insights into paclitaxel biosynthesis.</title>
        <authorList>
            <person name="Xiong X."/>
            <person name="Gou J."/>
            <person name="Liao Q."/>
            <person name="Li Y."/>
            <person name="Zhou Q."/>
            <person name="Bi G."/>
            <person name="Li C."/>
            <person name="Du R."/>
            <person name="Wang X."/>
            <person name="Sun T."/>
            <person name="Guo L."/>
            <person name="Liang H."/>
            <person name="Lu P."/>
            <person name="Wu Y."/>
            <person name="Zhang Z."/>
            <person name="Ro D.K."/>
            <person name="Shang Y."/>
            <person name="Huang S."/>
            <person name="Yan J."/>
        </authorList>
    </citation>
    <scope>NUCLEOTIDE SEQUENCE [LARGE SCALE GENOMIC DNA]</scope>
    <source>
        <strain evidence="13">Ta-2019</strain>
    </source>
</reference>
<evidence type="ECO:0000256" key="4">
    <source>
        <dbReference type="ARBA" id="ARBA00022523"/>
    </source>
</evidence>
<feature type="chain" id="PRO_5041207776" description="alpha-L-fucosidase" evidence="11">
    <location>
        <begin position="30"/>
        <end position="528"/>
    </location>
</feature>
<evidence type="ECO:0000256" key="7">
    <source>
        <dbReference type="ARBA" id="ARBA00022801"/>
    </source>
</evidence>
<dbReference type="GO" id="GO:0004560">
    <property type="term" value="F:alpha-L-fucosidase activity"/>
    <property type="evidence" value="ECO:0007669"/>
    <property type="project" value="UniProtKB-EC"/>
</dbReference>
<evidence type="ECO:0000256" key="9">
    <source>
        <dbReference type="ARBA" id="ARBA00023295"/>
    </source>
</evidence>
<dbReference type="Proteomes" id="UP000824469">
    <property type="component" value="Unassembled WGS sequence"/>
</dbReference>
<dbReference type="Gene3D" id="3.20.20.80">
    <property type="entry name" value="Glycosidases"/>
    <property type="match status" value="1"/>
</dbReference>
<organism evidence="13 14">
    <name type="scientific">Taxus chinensis</name>
    <name type="common">Chinese yew</name>
    <name type="synonym">Taxus wallichiana var. chinensis</name>
    <dbReference type="NCBI Taxonomy" id="29808"/>
    <lineage>
        <taxon>Eukaryota</taxon>
        <taxon>Viridiplantae</taxon>
        <taxon>Streptophyta</taxon>
        <taxon>Embryophyta</taxon>
        <taxon>Tracheophyta</taxon>
        <taxon>Spermatophyta</taxon>
        <taxon>Pinopsida</taxon>
        <taxon>Pinidae</taxon>
        <taxon>Conifers II</taxon>
        <taxon>Cupressales</taxon>
        <taxon>Taxaceae</taxon>
        <taxon>Taxus</taxon>
    </lineage>
</organism>
<dbReference type="GO" id="GO:0048046">
    <property type="term" value="C:apoplast"/>
    <property type="evidence" value="ECO:0007669"/>
    <property type="project" value="UniProtKB-SubCell"/>
</dbReference>
<evidence type="ECO:0000256" key="10">
    <source>
        <dbReference type="ARBA" id="ARBA00081661"/>
    </source>
</evidence>
<dbReference type="PANTHER" id="PTHR10030:SF27">
    <property type="entry name" value="ALPHA-L-FUCOSIDASE 1"/>
    <property type="match status" value="1"/>
</dbReference>
<dbReference type="InterPro" id="IPR017853">
    <property type="entry name" value="GH"/>
</dbReference>
<keyword evidence="8" id="KW-0325">Glycoprotein</keyword>
<dbReference type="Gene3D" id="2.60.120.260">
    <property type="entry name" value="Galactose-binding domain-like"/>
    <property type="match status" value="1"/>
</dbReference>
<dbReference type="InterPro" id="IPR057739">
    <property type="entry name" value="Glyco_hydro_29_N"/>
</dbReference>
<evidence type="ECO:0000313" key="13">
    <source>
        <dbReference type="EMBL" id="KAH9326111.1"/>
    </source>
</evidence>
<dbReference type="InterPro" id="IPR000933">
    <property type="entry name" value="Glyco_hydro_29"/>
</dbReference>
<dbReference type="SUPFAM" id="SSF49785">
    <property type="entry name" value="Galactose-binding domain-like"/>
    <property type="match status" value="1"/>
</dbReference>
<protein>
    <recommendedName>
        <fullName evidence="3">alpha-L-fucosidase</fullName>
        <ecNumber evidence="3">3.2.1.51</ecNumber>
    </recommendedName>
    <alternativeName>
        <fullName evidence="10">Alpha-L-fucoside fucohydrolase</fullName>
    </alternativeName>
</protein>